<evidence type="ECO:0000313" key="6">
    <source>
        <dbReference type="EMBL" id="TFC03130.1"/>
    </source>
</evidence>
<evidence type="ECO:0000313" key="7">
    <source>
        <dbReference type="Proteomes" id="UP000297643"/>
    </source>
</evidence>
<keyword evidence="7" id="KW-1185">Reference proteome</keyword>
<dbReference type="PANTHER" id="PTHR43179">
    <property type="entry name" value="RHAMNOSYLTRANSFERASE WBBL"/>
    <property type="match status" value="1"/>
</dbReference>
<dbReference type="Proteomes" id="UP000297643">
    <property type="component" value="Unassembled WGS sequence"/>
</dbReference>
<dbReference type="EMBL" id="SOFM01000029">
    <property type="protein sequence ID" value="TFC03130.1"/>
    <property type="molecule type" value="Genomic_DNA"/>
</dbReference>
<evidence type="ECO:0000256" key="3">
    <source>
        <dbReference type="ARBA" id="ARBA00022676"/>
    </source>
</evidence>
<dbReference type="CDD" id="cd04186">
    <property type="entry name" value="GT_2_like_c"/>
    <property type="match status" value="1"/>
</dbReference>
<gene>
    <name evidence="6" type="ORF">E3O32_10855</name>
</gene>
<sequence length="315" mass="34154">MSLGIEPRVGVIIVTWNSAAVLAGVLGSIRRSELSGSVKVIVVDNASSDASTDLVRAVMPEAEIVQMGRNAGYAAGANAGIDRADDCDAVLLLNPDIRLEPTTIEELLREMRSTRAGIVVPRLVDESGALRSSLRREPTALRAWGEALLGGDRAGRFPRLGEVEIRERAYRSAGTADWATGAAMLISRDCIERVGRWDETYFLYSEETDFALRARDAGLALRYVPTAVAVHFEGESHDSPALFALLARNRVKLFRSRHGVAHTAAFWMGVFVGEVLRARRPTRRAAAWALLGRTKGMAQPSRAEDRGLGTGDSVT</sequence>
<name>A0A4R8W9K6_9MICO</name>
<dbReference type="SUPFAM" id="SSF53448">
    <property type="entry name" value="Nucleotide-diphospho-sugar transferases"/>
    <property type="match status" value="1"/>
</dbReference>
<evidence type="ECO:0000256" key="1">
    <source>
        <dbReference type="ARBA" id="ARBA00004776"/>
    </source>
</evidence>
<keyword evidence="4 6" id="KW-0808">Transferase</keyword>
<dbReference type="RefSeq" id="WP_134509448.1">
    <property type="nucleotide sequence ID" value="NZ_SOFM01000029.1"/>
</dbReference>
<comment type="caution">
    <text evidence="6">The sequence shown here is derived from an EMBL/GenBank/DDBJ whole genome shotgun (WGS) entry which is preliminary data.</text>
</comment>
<evidence type="ECO:0000259" key="5">
    <source>
        <dbReference type="Pfam" id="PF00535"/>
    </source>
</evidence>
<keyword evidence="3" id="KW-0328">Glycosyltransferase</keyword>
<dbReference type="Gene3D" id="3.90.550.10">
    <property type="entry name" value="Spore Coat Polysaccharide Biosynthesis Protein SpsA, Chain A"/>
    <property type="match status" value="1"/>
</dbReference>
<accession>A0A4R8W9K6</accession>
<protein>
    <submittedName>
        <fullName evidence="6">Glycosyltransferase family 2 protein</fullName>
    </submittedName>
</protein>
<dbReference type="Pfam" id="PF00535">
    <property type="entry name" value="Glycos_transf_2"/>
    <property type="match status" value="1"/>
</dbReference>
<dbReference type="PANTHER" id="PTHR43179:SF12">
    <property type="entry name" value="GALACTOFURANOSYLTRANSFERASE GLFT2"/>
    <property type="match status" value="1"/>
</dbReference>
<dbReference type="GO" id="GO:0016757">
    <property type="term" value="F:glycosyltransferase activity"/>
    <property type="evidence" value="ECO:0007669"/>
    <property type="project" value="UniProtKB-KW"/>
</dbReference>
<evidence type="ECO:0000256" key="4">
    <source>
        <dbReference type="ARBA" id="ARBA00022679"/>
    </source>
</evidence>
<organism evidence="6 7">
    <name type="scientific">Cryobacterium mannosilyticum</name>
    <dbReference type="NCBI Taxonomy" id="1259190"/>
    <lineage>
        <taxon>Bacteria</taxon>
        <taxon>Bacillati</taxon>
        <taxon>Actinomycetota</taxon>
        <taxon>Actinomycetes</taxon>
        <taxon>Micrococcales</taxon>
        <taxon>Microbacteriaceae</taxon>
        <taxon>Cryobacterium</taxon>
    </lineage>
</organism>
<comment type="similarity">
    <text evidence="2">Belongs to the glycosyltransferase 2 family.</text>
</comment>
<evidence type="ECO:0000256" key="2">
    <source>
        <dbReference type="ARBA" id="ARBA00006739"/>
    </source>
</evidence>
<comment type="pathway">
    <text evidence="1">Cell wall biogenesis; cell wall polysaccharide biosynthesis.</text>
</comment>
<dbReference type="InterPro" id="IPR001173">
    <property type="entry name" value="Glyco_trans_2-like"/>
</dbReference>
<dbReference type="InterPro" id="IPR029044">
    <property type="entry name" value="Nucleotide-diphossugar_trans"/>
</dbReference>
<reference evidence="6 7" key="1">
    <citation type="submission" date="2019-03" db="EMBL/GenBank/DDBJ databases">
        <title>Genomics of glacier-inhabiting Cryobacterium strains.</title>
        <authorList>
            <person name="Liu Q."/>
            <person name="Xin Y.-H."/>
        </authorList>
    </citation>
    <scope>NUCLEOTIDE SEQUENCE [LARGE SCALE GENOMIC DNA]</scope>
    <source>
        <strain evidence="6 7">RHLT2-21</strain>
    </source>
</reference>
<feature type="domain" description="Glycosyltransferase 2-like" evidence="5">
    <location>
        <begin position="11"/>
        <end position="135"/>
    </location>
</feature>
<dbReference type="AlphaFoldDB" id="A0A4R8W9K6"/>
<proteinExistence type="inferred from homology"/>